<evidence type="ECO:0000313" key="9">
    <source>
        <dbReference type="Proteomes" id="UP000492821"/>
    </source>
</evidence>
<feature type="region of interest" description="Disordered" evidence="7">
    <location>
        <begin position="737"/>
        <end position="1022"/>
    </location>
</feature>
<keyword evidence="5 6" id="KW-0067">ATP-binding</keyword>
<feature type="compositionally biased region" description="Polar residues" evidence="7">
    <location>
        <begin position="995"/>
        <end position="1004"/>
    </location>
</feature>
<feature type="region of interest" description="Disordered" evidence="7">
    <location>
        <begin position="1047"/>
        <end position="1097"/>
    </location>
</feature>
<dbReference type="PANTHER" id="PTHR24346">
    <property type="entry name" value="MAP/MICROTUBULE AFFINITY-REGULATING KINASE"/>
    <property type="match status" value="1"/>
</dbReference>
<dbReference type="Gene3D" id="1.10.510.10">
    <property type="entry name" value="Transferase(Phosphotransferase) domain 1"/>
    <property type="match status" value="1"/>
</dbReference>
<dbReference type="WBParaSite" id="Pan_g6622.t3">
    <property type="protein sequence ID" value="Pan_g6622.t3"/>
    <property type="gene ID" value="Pan_g6622"/>
</dbReference>
<keyword evidence="9" id="KW-1185">Reference proteome</keyword>
<feature type="compositionally biased region" description="Basic and acidic residues" evidence="7">
    <location>
        <begin position="757"/>
        <end position="766"/>
    </location>
</feature>
<feature type="compositionally biased region" description="Acidic residues" evidence="7">
    <location>
        <begin position="767"/>
        <end position="792"/>
    </location>
</feature>
<feature type="compositionally biased region" description="Basic and acidic residues" evidence="7">
    <location>
        <begin position="439"/>
        <end position="462"/>
    </location>
</feature>
<feature type="compositionally biased region" description="Basic and acidic residues" evidence="7">
    <location>
        <begin position="804"/>
        <end position="818"/>
    </location>
</feature>
<feature type="region of interest" description="Disordered" evidence="7">
    <location>
        <begin position="1376"/>
        <end position="1418"/>
    </location>
</feature>
<sequence length="1681" mass="188068">MLTLTFNLLCPSEQCALLSSVHRSTLKSDQRTPPRCTMTIVTGGAVVGIGSGAPSSRSNSRNKNSRFSNSRIRHGGSSGGHGSSSAGGHPFAHTDENGTKREIKQRFQITKKLGSGTYGKVSLAYDHKYDREVAVKLIKKSAIENKQDLVRIRREIRIMSALNHPNIIQIFEVFENKDKIILVMEYANGGELYDYVSKNGSLPEAEARRIFRQITSAVLYCHKHKVAHRDLKLENILMDSDNNAKIADFGLSNYFNDKTLLTTFCGSPLYASPEIINGTPYRGPEVDCWSLGILLYTLVYGSMPFDGRDFNRMVRQIKRGNYYEPDTPSTASMLIRNMLRVNPDRRADIDDIASHWWLNLEENMPVIQELPENQITDHTPLTERAETMIVQDLADETDVFMEFGHLSEETRRRIEEFRRRRKEAEEYNENSPIKPPKAPRTDNKVVAEMTSKEKSLRHDEPTKPPVPETVEKLTKTDFSDPLERLRQLENRLQGRGASGSPVRQSTAERAASPGKPPTPTTPKAQRLPNYPLPAQPASPHIQQKIKEIKEAERSQSPSTSATSQKPPGFASATAEIAKKYDTTVNTHLRKKEPWHEGTDPLNVLMNKVVEQCERNAISTHTMAQVRTHPEYSKDGSTLKPLVQTLIATMPMDQQEKAFAILEQKSSDLFGRQFSGRTIFGQKKLPDVVPTTPKSELRPCAPQIGGRPSASKYQVAELPSKVDTKAIYKPHLDERPWHSVEVGFETDEDSSETPEANGDTREVKSDGELVDDEECDDEEDFEDEEDYESDINELAETVENSTPKIVEDLSKDSPPKETEATAQSTNHLSTFDRGLAKRQSKGKYQHNHVELYGRGVSTEVDSPPPSRRRIGGPQPTPDQSPVLFDKAKKYIMKYPDKIEESDDELSGKGKKKPSTSATESKKKEHTRQGSEPPRDPPPVKSDEESEYEEETEEESEEEEGEVVIQPRTSIIGYRTITPVGPDGVRKEAPIVPVRPQVTNVNTTVSPGAPPTAKPYTSPAMNGVQQRSNAAAAAAASKVVPINAFSKPVQSVTPATTTTSSVKTTPSPIKMTTPSPVKTSTPSPVKTTTPPKSSPMRTEMPLPIELTVDSTEYGGIQKWESAAAYIRRKNRERRLRNRTIGTPEEMQRDYRRESAEKVPPVAEVPKPAPPKLAPTTTTTTTMEYTRPSYLDERKLNEYRPSSMISNFMNSDRVDRRKSFHELTPTHEDLAGNRFFGSTATSRYDDPDPHENNWSTGKSRFEVYQTRAERAAERNNYSHRPISGSYWHSDRPSSVYVPGSYTSRFNDDYSYRRPSAYETERPVTPGNDYTATSTANHYRITEPQSSTTPSDLGNITTSKDTFLSRFRPVTRRISSALRDADGRKARARSQSMERKMSFKDENDPASTTFNSRLMTPDIGTLTGSERSDYSYVSYHDSGANRVSQPRDPTDVSITPARGILKNKQATELEPRATSIKSDTQAGPLKNVKHMFGRLKRQFSQDKSVDGSPMVRLGSVESIEREYSTLSLSARGRTPSNVSDFDANAAKKRSFLNMARRRTTEVRVGADGKIITNGYTEDDFKRPRSPIDRIKSLFRKSKDNLNVAAAQPSSAFHSYNPAGPTAASSRFSTTDKIFGSYPSSTQTGQKFSSKRYTGATSSFGPSSRYSSYTPSANPSRHWYEDSHLY</sequence>
<dbReference type="SMART" id="SM00220">
    <property type="entry name" value="S_TKc"/>
    <property type="match status" value="1"/>
</dbReference>
<evidence type="ECO:0000256" key="6">
    <source>
        <dbReference type="PROSITE-ProRule" id="PRU10141"/>
    </source>
</evidence>
<dbReference type="InterPro" id="IPR017441">
    <property type="entry name" value="Protein_kinase_ATP_BS"/>
</dbReference>
<feature type="compositionally biased region" description="Basic and acidic residues" evidence="7">
    <location>
        <begin position="1388"/>
        <end position="1399"/>
    </location>
</feature>
<dbReference type="Pfam" id="PF00069">
    <property type="entry name" value="Pkinase"/>
    <property type="match status" value="1"/>
</dbReference>
<evidence type="ECO:0000256" key="5">
    <source>
        <dbReference type="ARBA" id="ARBA00022840"/>
    </source>
</evidence>
<feature type="compositionally biased region" description="Basic and acidic residues" evidence="7">
    <location>
        <begin position="1144"/>
        <end position="1154"/>
    </location>
</feature>
<feature type="region of interest" description="Disordered" evidence="7">
    <location>
        <begin position="1144"/>
        <end position="1175"/>
    </location>
</feature>
<feature type="compositionally biased region" description="Low complexity" evidence="7">
    <location>
        <begin position="1653"/>
        <end position="1663"/>
    </location>
</feature>
<name>A0A7E4W5N4_PANRE</name>
<dbReference type="PANTHER" id="PTHR24346:SF93">
    <property type="entry name" value="NUAK FAMILY SNF1-LIKE KINASE 1"/>
    <property type="match status" value="1"/>
</dbReference>
<dbReference type="PROSITE" id="PS00108">
    <property type="entry name" value="PROTEIN_KINASE_ST"/>
    <property type="match status" value="1"/>
</dbReference>
<feature type="binding site" evidence="6">
    <location>
        <position position="140"/>
    </location>
    <ligand>
        <name>ATP</name>
        <dbReference type="ChEBI" id="CHEBI:30616"/>
    </ligand>
</feature>
<evidence type="ECO:0000259" key="8">
    <source>
        <dbReference type="PROSITE" id="PS50011"/>
    </source>
</evidence>
<feature type="region of interest" description="Disordered" evidence="7">
    <location>
        <begin position="684"/>
        <end position="712"/>
    </location>
</feature>
<accession>A0A7E4W5N4</accession>
<feature type="domain" description="Protein kinase" evidence="8">
    <location>
        <begin position="107"/>
        <end position="358"/>
    </location>
</feature>
<feature type="compositionally biased region" description="Polar residues" evidence="7">
    <location>
        <begin position="1632"/>
        <end position="1652"/>
    </location>
</feature>
<keyword evidence="3 6" id="KW-0547">Nucleotide-binding</keyword>
<feature type="compositionally biased region" description="Polar residues" evidence="7">
    <location>
        <begin position="1401"/>
        <end position="1410"/>
    </location>
</feature>
<evidence type="ECO:0000256" key="7">
    <source>
        <dbReference type="SAM" id="MobiDB-lite"/>
    </source>
</evidence>
<dbReference type="GO" id="GO:0050321">
    <property type="term" value="F:tau-protein kinase activity"/>
    <property type="evidence" value="ECO:0007669"/>
    <property type="project" value="TreeGrafter"/>
</dbReference>
<dbReference type="FunFam" id="3.30.200.20:FF:000042">
    <property type="entry name" value="Aurora kinase A"/>
    <property type="match status" value="1"/>
</dbReference>
<feature type="region of interest" description="Disordered" evidence="7">
    <location>
        <begin position="48"/>
        <end position="100"/>
    </location>
</feature>
<evidence type="ECO:0000313" key="10">
    <source>
        <dbReference type="WBParaSite" id="Pan_g6622.t3"/>
    </source>
</evidence>
<feature type="compositionally biased region" description="Polar residues" evidence="7">
    <location>
        <begin position="819"/>
        <end position="828"/>
    </location>
</feature>
<feature type="region of interest" description="Disordered" evidence="7">
    <location>
        <begin position="421"/>
        <end position="569"/>
    </location>
</feature>
<feature type="compositionally biased region" description="Polar residues" evidence="7">
    <location>
        <begin position="554"/>
        <end position="565"/>
    </location>
</feature>
<dbReference type="SUPFAM" id="SSF56112">
    <property type="entry name" value="Protein kinase-like (PK-like)"/>
    <property type="match status" value="1"/>
</dbReference>
<protein>
    <submittedName>
        <fullName evidence="10">Protein kinase domain-containing protein</fullName>
    </submittedName>
</protein>
<feature type="compositionally biased region" description="Basic and acidic residues" evidence="7">
    <location>
        <begin position="918"/>
        <end position="933"/>
    </location>
</feature>
<evidence type="ECO:0000256" key="1">
    <source>
        <dbReference type="ARBA" id="ARBA00022527"/>
    </source>
</evidence>
<feature type="compositionally biased region" description="Low complexity" evidence="7">
    <location>
        <begin position="52"/>
        <end position="70"/>
    </location>
</feature>
<reference evidence="10" key="2">
    <citation type="submission" date="2020-10" db="UniProtKB">
        <authorList>
            <consortium name="WormBaseParasite"/>
        </authorList>
    </citation>
    <scope>IDENTIFICATION</scope>
</reference>
<evidence type="ECO:0000256" key="3">
    <source>
        <dbReference type="ARBA" id="ARBA00022741"/>
    </source>
</evidence>
<dbReference type="GO" id="GO:0005524">
    <property type="term" value="F:ATP binding"/>
    <property type="evidence" value="ECO:0007669"/>
    <property type="project" value="UniProtKB-UniRule"/>
</dbReference>
<keyword evidence="2" id="KW-0808">Transferase</keyword>
<dbReference type="PROSITE" id="PS00107">
    <property type="entry name" value="PROTEIN_KINASE_ATP"/>
    <property type="match status" value="1"/>
</dbReference>
<organism evidence="9 10">
    <name type="scientific">Panagrellus redivivus</name>
    <name type="common">Microworm</name>
    <dbReference type="NCBI Taxonomy" id="6233"/>
    <lineage>
        <taxon>Eukaryota</taxon>
        <taxon>Metazoa</taxon>
        <taxon>Ecdysozoa</taxon>
        <taxon>Nematoda</taxon>
        <taxon>Chromadorea</taxon>
        <taxon>Rhabditida</taxon>
        <taxon>Tylenchina</taxon>
        <taxon>Panagrolaimomorpha</taxon>
        <taxon>Panagrolaimoidea</taxon>
        <taxon>Panagrolaimidae</taxon>
        <taxon>Panagrellus</taxon>
    </lineage>
</organism>
<dbReference type="GO" id="GO:0000226">
    <property type="term" value="P:microtubule cytoskeleton organization"/>
    <property type="evidence" value="ECO:0007669"/>
    <property type="project" value="TreeGrafter"/>
</dbReference>
<feature type="compositionally biased region" description="Basic residues" evidence="7">
    <location>
        <begin position="835"/>
        <end position="845"/>
    </location>
</feature>
<dbReference type="GO" id="GO:0035556">
    <property type="term" value="P:intracellular signal transduction"/>
    <property type="evidence" value="ECO:0007669"/>
    <property type="project" value="TreeGrafter"/>
</dbReference>
<feature type="compositionally biased region" description="Acidic residues" evidence="7">
    <location>
        <begin position="942"/>
        <end position="960"/>
    </location>
</feature>
<feature type="compositionally biased region" description="Basic and acidic residues" evidence="7">
    <location>
        <begin position="469"/>
        <end position="489"/>
    </location>
</feature>
<keyword evidence="1" id="KW-0723">Serine/threonine-protein kinase</keyword>
<dbReference type="PROSITE" id="PS50011">
    <property type="entry name" value="PROTEIN_KINASE_DOM"/>
    <property type="match status" value="1"/>
</dbReference>
<evidence type="ECO:0000256" key="2">
    <source>
        <dbReference type="ARBA" id="ARBA00022679"/>
    </source>
</evidence>
<dbReference type="InterPro" id="IPR011009">
    <property type="entry name" value="Kinase-like_dom_sf"/>
</dbReference>
<dbReference type="InterPro" id="IPR000719">
    <property type="entry name" value="Prot_kinase_dom"/>
</dbReference>
<reference evidence="9" key="1">
    <citation type="journal article" date="2013" name="Genetics">
        <title>The draft genome and transcriptome of Panagrellus redivivus are shaped by the harsh demands of a free-living lifestyle.</title>
        <authorList>
            <person name="Srinivasan J."/>
            <person name="Dillman A.R."/>
            <person name="Macchietto M.G."/>
            <person name="Heikkinen L."/>
            <person name="Lakso M."/>
            <person name="Fracchia K.M."/>
            <person name="Antoshechkin I."/>
            <person name="Mortazavi A."/>
            <person name="Wong G."/>
            <person name="Sternberg P.W."/>
        </authorList>
    </citation>
    <scope>NUCLEOTIDE SEQUENCE [LARGE SCALE GENOMIC DNA]</scope>
    <source>
        <strain evidence="9">MT8872</strain>
    </source>
</reference>
<feature type="compositionally biased region" description="Low complexity" evidence="7">
    <location>
        <begin position="1047"/>
        <end position="1093"/>
    </location>
</feature>
<feature type="region of interest" description="Disordered" evidence="7">
    <location>
        <begin position="1632"/>
        <end position="1670"/>
    </location>
</feature>
<evidence type="ECO:0000256" key="4">
    <source>
        <dbReference type="ARBA" id="ARBA00022777"/>
    </source>
</evidence>
<keyword evidence="4" id="KW-0418">Kinase</keyword>
<dbReference type="FunFam" id="1.10.510.10:FF:000389">
    <property type="entry name" value="Uncharacterized protein, isoform E"/>
    <property type="match status" value="1"/>
</dbReference>
<dbReference type="GO" id="GO:0005737">
    <property type="term" value="C:cytoplasm"/>
    <property type="evidence" value="ECO:0007669"/>
    <property type="project" value="TreeGrafter"/>
</dbReference>
<dbReference type="CDD" id="cd14073">
    <property type="entry name" value="STKc_NUAK"/>
    <property type="match status" value="1"/>
</dbReference>
<dbReference type="InterPro" id="IPR008271">
    <property type="entry name" value="Ser/Thr_kinase_AS"/>
</dbReference>
<proteinExistence type="predicted"/>
<feature type="compositionally biased region" description="Basic and acidic residues" evidence="7">
    <location>
        <begin position="544"/>
        <end position="553"/>
    </location>
</feature>
<dbReference type="Proteomes" id="UP000492821">
    <property type="component" value="Unassembled WGS sequence"/>
</dbReference>